<feature type="domain" description="DUF5667" evidence="2">
    <location>
        <begin position="39"/>
        <end position="93"/>
    </location>
</feature>
<sequence>MGAAIITVCLFFVPAMSHADELNIPTPPDIATLKANVRVTPDNPWYNLKLATEWFWRDIQFSWEAKVRLLNQHMEERDAEAIIMQEEKGMQSKEYINAIGMYLDYQRQVLDLIKENRPDVSGLPGDSHEPGRA</sequence>
<dbReference type="AlphaFoldDB" id="A0A1G2B1J1"/>
<dbReference type="InterPro" id="IPR043725">
    <property type="entry name" value="DUF5667"/>
</dbReference>
<dbReference type="Proteomes" id="UP000176952">
    <property type="component" value="Unassembled WGS sequence"/>
</dbReference>
<protein>
    <recommendedName>
        <fullName evidence="2">DUF5667 domain-containing protein</fullName>
    </recommendedName>
</protein>
<dbReference type="Pfam" id="PF18915">
    <property type="entry name" value="DUF5667"/>
    <property type="match status" value="1"/>
</dbReference>
<reference evidence="3 4" key="1">
    <citation type="journal article" date="2016" name="Nat. Commun.">
        <title>Thousands of microbial genomes shed light on interconnected biogeochemical processes in an aquifer system.</title>
        <authorList>
            <person name="Anantharaman K."/>
            <person name="Brown C.T."/>
            <person name="Hug L.A."/>
            <person name="Sharon I."/>
            <person name="Castelle C.J."/>
            <person name="Probst A.J."/>
            <person name="Thomas B.C."/>
            <person name="Singh A."/>
            <person name="Wilkins M.J."/>
            <person name="Karaoz U."/>
            <person name="Brodie E.L."/>
            <person name="Williams K.H."/>
            <person name="Hubbard S.S."/>
            <person name="Banfield J.F."/>
        </authorList>
    </citation>
    <scope>NUCLEOTIDE SEQUENCE [LARGE SCALE GENOMIC DNA]</scope>
</reference>
<gene>
    <name evidence="3" type="ORF">A3F54_01800</name>
</gene>
<name>A0A1G2B1J1_9BACT</name>
<feature type="chain" id="PRO_5009581987" description="DUF5667 domain-containing protein" evidence="1">
    <location>
        <begin position="20"/>
        <end position="133"/>
    </location>
</feature>
<evidence type="ECO:0000259" key="2">
    <source>
        <dbReference type="Pfam" id="PF18915"/>
    </source>
</evidence>
<dbReference type="STRING" id="1798542.A3F54_01800"/>
<evidence type="ECO:0000313" key="4">
    <source>
        <dbReference type="Proteomes" id="UP000176952"/>
    </source>
</evidence>
<accession>A0A1G2B1J1</accession>
<proteinExistence type="predicted"/>
<evidence type="ECO:0000256" key="1">
    <source>
        <dbReference type="SAM" id="SignalP"/>
    </source>
</evidence>
<feature type="signal peptide" evidence="1">
    <location>
        <begin position="1"/>
        <end position="19"/>
    </location>
</feature>
<evidence type="ECO:0000313" key="3">
    <source>
        <dbReference type="EMBL" id="OGY82060.1"/>
    </source>
</evidence>
<dbReference type="EMBL" id="MHKD01000039">
    <property type="protein sequence ID" value="OGY82060.1"/>
    <property type="molecule type" value="Genomic_DNA"/>
</dbReference>
<organism evidence="3 4">
    <name type="scientific">Candidatus Kerfeldbacteria bacterium RIFCSPHIGHO2_12_FULL_48_17</name>
    <dbReference type="NCBI Taxonomy" id="1798542"/>
    <lineage>
        <taxon>Bacteria</taxon>
        <taxon>Candidatus Kerfeldiibacteriota</taxon>
    </lineage>
</organism>
<comment type="caution">
    <text evidence="3">The sequence shown here is derived from an EMBL/GenBank/DDBJ whole genome shotgun (WGS) entry which is preliminary data.</text>
</comment>
<keyword evidence="1" id="KW-0732">Signal</keyword>